<name>A0ACB8VVN5_9TELE</name>
<evidence type="ECO:0000313" key="1">
    <source>
        <dbReference type="EMBL" id="KAI3359651.1"/>
    </source>
</evidence>
<dbReference type="EMBL" id="CM041547">
    <property type="protein sequence ID" value="KAI3359651.1"/>
    <property type="molecule type" value="Genomic_DNA"/>
</dbReference>
<comment type="caution">
    <text evidence="1">The sequence shown here is derived from an EMBL/GenBank/DDBJ whole genome shotgun (WGS) entry which is preliminary data.</text>
</comment>
<gene>
    <name evidence="1" type="ORF">L3Q82_014032</name>
</gene>
<feature type="non-terminal residue" evidence="1">
    <location>
        <position position="114"/>
    </location>
</feature>
<dbReference type="Proteomes" id="UP000831701">
    <property type="component" value="Chromosome 17"/>
</dbReference>
<keyword evidence="2" id="KW-1185">Reference proteome</keyword>
<organism evidence="1 2">
    <name type="scientific">Scortum barcoo</name>
    <name type="common">barcoo grunter</name>
    <dbReference type="NCBI Taxonomy" id="214431"/>
    <lineage>
        <taxon>Eukaryota</taxon>
        <taxon>Metazoa</taxon>
        <taxon>Chordata</taxon>
        <taxon>Craniata</taxon>
        <taxon>Vertebrata</taxon>
        <taxon>Euteleostomi</taxon>
        <taxon>Actinopterygii</taxon>
        <taxon>Neopterygii</taxon>
        <taxon>Teleostei</taxon>
        <taxon>Neoteleostei</taxon>
        <taxon>Acanthomorphata</taxon>
        <taxon>Eupercaria</taxon>
        <taxon>Centrarchiformes</taxon>
        <taxon>Terapontoidei</taxon>
        <taxon>Terapontidae</taxon>
        <taxon>Scortum</taxon>
    </lineage>
</organism>
<sequence length="114" mass="12571">MSVVKMASERAKFSRDPASASEPGFGFPPHETLAETLQGAWLRILQLLQRQINTTHFFVLICRESSHKSEWTSARFRGSSVRPSVSESTPEGCSDDSHAGWFTHDPGALLLATP</sequence>
<reference evidence="1" key="1">
    <citation type="submission" date="2022-04" db="EMBL/GenBank/DDBJ databases">
        <title>Jade perch genome.</title>
        <authorList>
            <person name="Chao B."/>
        </authorList>
    </citation>
    <scope>NUCLEOTIDE SEQUENCE</scope>
    <source>
        <strain evidence="1">CB-2022</strain>
    </source>
</reference>
<protein>
    <submittedName>
        <fullName evidence="1">Uncharacterized protein</fullName>
    </submittedName>
</protein>
<accession>A0ACB8VVN5</accession>
<proteinExistence type="predicted"/>
<evidence type="ECO:0000313" key="2">
    <source>
        <dbReference type="Proteomes" id="UP000831701"/>
    </source>
</evidence>